<sequence>MRETFLPYNLPDIGTEEMEAVLDVIRSRWITRGHVTEEFEAALQAYLGVPAVVAVSSCTAALHLALVAAGIGPGDDVITTPYTFVASVNAILYAGARPVLVDIEPDTGNLNPELVSRAMTSRTRAVLPVHYGGHAVNMPAINQIRDRFGLTVIEDAAHGLASTVHGRLVGQWGNLTAFSFYATKNLATGEGGALAVPDASLAEHIRVLALHGMSKNAWNRYTQQGHWGYDVGVLGYKYNMTDLQAALGLVQLKKLPAMQARRAQIAERYQTAFAGLPVVLPVERPDYGHAWHLYPLRLQLNELTCDRATVIEDLRQENIGTSVHFIPVHHHTYYQRRFGWKVGDYPEADRFFAAEISLPLYPSMTDDDVNDVIEAVQRVLARRVR</sequence>
<keyword evidence="4" id="KW-0808">Transferase</keyword>
<dbReference type="Gene3D" id="3.40.640.10">
    <property type="entry name" value="Type I PLP-dependent aspartate aminotransferase-like (Major domain)"/>
    <property type="match status" value="1"/>
</dbReference>
<comment type="similarity">
    <text evidence="3">Belongs to the DegT/DnrJ/EryC1 family.</text>
</comment>
<feature type="active site" description="Proton acceptor" evidence="1">
    <location>
        <position position="184"/>
    </location>
</feature>
<dbReference type="HOGENOM" id="CLU_033332_0_3_9"/>
<evidence type="ECO:0000256" key="1">
    <source>
        <dbReference type="PIRSR" id="PIRSR000390-1"/>
    </source>
</evidence>
<evidence type="ECO:0000313" key="5">
    <source>
        <dbReference type="Proteomes" id="UP000005439"/>
    </source>
</evidence>
<dbReference type="Pfam" id="PF01041">
    <property type="entry name" value="DegT_DnrJ_EryC1"/>
    <property type="match status" value="1"/>
</dbReference>
<dbReference type="CDD" id="cd00616">
    <property type="entry name" value="AHBA_syn"/>
    <property type="match status" value="1"/>
</dbReference>
<dbReference type="AlphaFoldDB" id="G8TTQ3"/>
<reference evidence="4 5" key="2">
    <citation type="journal article" date="2012" name="Stand. Genomic Sci.">
        <title>Complete genome sequence of the moderately thermophilic mineral-sulfide-oxidizing firmicute Sulfobacillus acidophilus type strain (NAL(T)).</title>
        <authorList>
            <person name="Anderson I."/>
            <person name="Chertkov O."/>
            <person name="Chen A."/>
            <person name="Saunders E."/>
            <person name="Lapidus A."/>
            <person name="Nolan M."/>
            <person name="Lucas S."/>
            <person name="Hammon N."/>
            <person name="Deshpande S."/>
            <person name="Cheng J.F."/>
            <person name="Han C."/>
            <person name="Tapia R."/>
            <person name="Goodwin L.A."/>
            <person name="Pitluck S."/>
            <person name="Liolios K."/>
            <person name="Pagani I."/>
            <person name="Ivanova N."/>
            <person name="Mikhailova N."/>
            <person name="Pati A."/>
            <person name="Palaniappan K."/>
            <person name="Land M."/>
            <person name="Pan C."/>
            <person name="Rohde M."/>
            <person name="Pukall R."/>
            <person name="Goker M."/>
            <person name="Detter J.C."/>
            <person name="Woyke T."/>
            <person name="Bristow J."/>
            <person name="Eisen J.A."/>
            <person name="Markowitz V."/>
            <person name="Hugenholtz P."/>
            <person name="Kyrpides N.C."/>
            <person name="Klenk H.P."/>
            <person name="Mavromatis K."/>
        </authorList>
    </citation>
    <scope>NUCLEOTIDE SEQUENCE [LARGE SCALE GENOMIC DNA]</scope>
    <source>
        <strain evidence="5">ATCC 700253 / DSM 10332 / NAL</strain>
    </source>
</reference>
<dbReference type="SUPFAM" id="SSF53383">
    <property type="entry name" value="PLP-dependent transferases"/>
    <property type="match status" value="1"/>
</dbReference>
<keyword evidence="2 3" id="KW-0663">Pyridoxal phosphate</keyword>
<organism evidence="4 5">
    <name type="scientific">Sulfobacillus acidophilus (strain ATCC 700253 / DSM 10332 / NAL)</name>
    <dbReference type="NCBI Taxonomy" id="679936"/>
    <lineage>
        <taxon>Bacteria</taxon>
        <taxon>Bacillati</taxon>
        <taxon>Bacillota</taxon>
        <taxon>Clostridia</taxon>
        <taxon>Eubacteriales</taxon>
        <taxon>Clostridiales Family XVII. Incertae Sedis</taxon>
        <taxon>Sulfobacillus</taxon>
    </lineage>
</organism>
<keyword evidence="4" id="KW-0032">Aminotransferase</keyword>
<dbReference type="Gene3D" id="3.90.1150.10">
    <property type="entry name" value="Aspartate Aminotransferase, domain 1"/>
    <property type="match status" value="1"/>
</dbReference>
<feature type="modified residue" description="N6-(pyridoxal phosphate)lysine" evidence="2">
    <location>
        <position position="184"/>
    </location>
</feature>
<dbReference type="GO" id="GO:0008483">
    <property type="term" value="F:transaminase activity"/>
    <property type="evidence" value="ECO:0007669"/>
    <property type="project" value="UniProtKB-KW"/>
</dbReference>
<dbReference type="PANTHER" id="PTHR30244:SF34">
    <property type="entry name" value="DTDP-4-AMINO-4,6-DIDEOXYGALACTOSE TRANSAMINASE"/>
    <property type="match status" value="1"/>
</dbReference>
<evidence type="ECO:0000313" key="4">
    <source>
        <dbReference type="EMBL" id="AEW06812.1"/>
    </source>
</evidence>
<dbReference type="GO" id="GO:0030170">
    <property type="term" value="F:pyridoxal phosphate binding"/>
    <property type="evidence" value="ECO:0007669"/>
    <property type="project" value="TreeGrafter"/>
</dbReference>
<dbReference type="EMBL" id="CP003179">
    <property type="protein sequence ID" value="AEW06812.1"/>
    <property type="molecule type" value="Genomic_DNA"/>
</dbReference>
<protein>
    <submittedName>
        <fullName evidence="4">DegT/DnrJ/EryC1/StrS aminotransferase</fullName>
    </submittedName>
</protein>
<reference evidence="5" key="1">
    <citation type="submission" date="2011-12" db="EMBL/GenBank/DDBJ databases">
        <title>The complete genome of chromosome of Sulfobacillus acidophilus DSM 10332.</title>
        <authorList>
            <person name="Lucas S."/>
            <person name="Han J."/>
            <person name="Lapidus A."/>
            <person name="Bruce D."/>
            <person name="Goodwin L."/>
            <person name="Pitluck S."/>
            <person name="Peters L."/>
            <person name="Kyrpides N."/>
            <person name="Mavromatis K."/>
            <person name="Ivanova N."/>
            <person name="Mikhailova N."/>
            <person name="Chertkov O."/>
            <person name="Saunders E."/>
            <person name="Detter J.C."/>
            <person name="Tapia R."/>
            <person name="Han C."/>
            <person name="Land M."/>
            <person name="Hauser L."/>
            <person name="Markowitz V."/>
            <person name="Cheng J.-F."/>
            <person name="Hugenholtz P."/>
            <person name="Woyke T."/>
            <person name="Wu D."/>
            <person name="Pukall R."/>
            <person name="Gehrich-Schroeter G."/>
            <person name="Schneider S."/>
            <person name="Klenk H.-P."/>
            <person name="Eisen J.A."/>
        </authorList>
    </citation>
    <scope>NUCLEOTIDE SEQUENCE [LARGE SCALE GENOMIC DNA]</scope>
    <source>
        <strain evidence="5">ATCC 700253 / DSM 10332 / NAL</strain>
    </source>
</reference>
<dbReference type="InterPro" id="IPR000653">
    <property type="entry name" value="DegT/StrS_aminotransferase"/>
</dbReference>
<dbReference type="InterPro" id="IPR015424">
    <property type="entry name" value="PyrdxlP-dep_Trfase"/>
</dbReference>
<dbReference type="PATRIC" id="fig|679936.5.peg.3488"/>
<dbReference type="InterPro" id="IPR015422">
    <property type="entry name" value="PyrdxlP-dep_Trfase_small"/>
</dbReference>
<dbReference type="PIRSF" id="PIRSF000390">
    <property type="entry name" value="PLP_StrS"/>
    <property type="match status" value="1"/>
</dbReference>
<accession>G8TTQ3</accession>
<dbReference type="STRING" id="679936.Sulac_3369"/>
<dbReference type="GO" id="GO:0000271">
    <property type="term" value="P:polysaccharide biosynthetic process"/>
    <property type="evidence" value="ECO:0007669"/>
    <property type="project" value="TreeGrafter"/>
</dbReference>
<keyword evidence="5" id="KW-1185">Reference proteome</keyword>
<gene>
    <name evidence="4" type="ordered locus">Sulac_3369</name>
</gene>
<dbReference type="Proteomes" id="UP000005439">
    <property type="component" value="Chromosome"/>
</dbReference>
<dbReference type="InterPro" id="IPR015421">
    <property type="entry name" value="PyrdxlP-dep_Trfase_major"/>
</dbReference>
<dbReference type="PANTHER" id="PTHR30244">
    <property type="entry name" value="TRANSAMINASE"/>
    <property type="match status" value="1"/>
</dbReference>
<name>G8TTQ3_SULAD</name>
<evidence type="ECO:0000256" key="2">
    <source>
        <dbReference type="PIRSR" id="PIRSR000390-2"/>
    </source>
</evidence>
<proteinExistence type="inferred from homology"/>
<dbReference type="KEGG" id="sap:Sulac_3369"/>
<evidence type="ECO:0000256" key="3">
    <source>
        <dbReference type="RuleBase" id="RU004508"/>
    </source>
</evidence>